<feature type="signal peptide" evidence="1">
    <location>
        <begin position="1"/>
        <end position="23"/>
    </location>
</feature>
<organism evidence="2 3">
    <name type="scientific">Paenibacillus polymyxa (strain SC2)</name>
    <name type="common">Bacillus polymyxa</name>
    <dbReference type="NCBI Taxonomy" id="886882"/>
    <lineage>
        <taxon>Bacteria</taxon>
        <taxon>Bacillati</taxon>
        <taxon>Bacillota</taxon>
        <taxon>Bacilli</taxon>
        <taxon>Bacillales</taxon>
        <taxon>Paenibacillaceae</taxon>
        <taxon>Paenibacillus</taxon>
    </lineage>
</organism>
<evidence type="ECO:0000256" key="1">
    <source>
        <dbReference type="SAM" id="SignalP"/>
    </source>
</evidence>
<sequence length="120" mass="12551">MKKAILALSISALALSLGGVASASPVSSTASAVTPAKVTVTFELAKGEKAPITKQDTPPLRLGIGSTYKMDGSNWMILYGSDVVELHGNKAKMIGYGTAQVEAFKSNGDKLGVYTFKVER</sequence>
<dbReference type="HOGENOM" id="CLU_2059066_0_0_9"/>
<dbReference type="AlphaFoldDB" id="A0A0D5ZC16"/>
<dbReference type="RefSeq" id="WP_017428688.1">
    <property type="nucleotide sequence ID" value="NC_014622.2"/>
</dbReference>
<dbReference type="KEGG" id="ppm:PPSC2_22800"/>
<evidence type="ECO:0000313" key="3">
    <source>
        <dbReference type="Proteomes" id="UP000006868"/>
    </source>
</evidence>
<keyword evidence="1" id="KW-0732">Signal</keyword>
<proteinExistence type="predicted"/>
<evidence type="ECO:0000313" key="2">
    <source>
        <dbReference type="EMBL" id="AKA44320.1"/>
    </source>
</evidence>
<dbReference type="OrthoDB" id="2626251at2"/>
<name>A0A0D5ZC16_PAEPS</name>
<dbReference type="PATRIC" id="fig|886882.15.peg.4828"/>
<dbReference type="eggNOG" id="ENOG50307KT">
    <property type="taxonomic scope" value="Bacteria"/>
</dbReference>
<feature type="chain" id="PRO_5002300544" evidence="1">
    <location>
        <begin position="24"/>
        <end position="120"/>
    </location>
</feature>
<protein>
    <submittedName>
        <fullName evidence="2">Uncharacterized protein</fullName>
    </submittedName>
</protein>
<reference evidence="2 3" key="1">
    <citation type="journal article" date="2011" name="J. Bacteriol.">
        <title>Complete genome sequence of Paenibacillus polymyxa SC2, a strain of plant growth-promoting Rhizobacterium with broad-spectrum antimicrobial activity.</title>
        <authorList>
            <person name="Ma M."/>
            <person name="Wang C."/>
            <person name="Ding Y."/>
            <person name="Li L."/>
            <person name="Shen D."/>
            <person name="Jiang X."/>
            <person name="Guan D."/>
            <person name="Cao F."/>
            <person name="Chen H."/>
            <person name="Feng R."/>
            <person name="Wang X."/>
            <person name="Ge Y."/>
            <person name="Yao L."/>
            <person name="Bing X."/>
            <person name="Yang X."/>
            <person name="Li J."/>
            <person name="Du B."/>
        </authorList>
    </citation>
    <scope>NUCLEOTIDE SEQUENCE [LARGE SCALE GENOMIC DNA]</scope>
    <source>
        <strain evidence="2 3">SC2</strain>
    </source>
</reference>
<dbReference type="Proteomes" id="UP000006868">
    <property type="component" value="Chromosome"/>
</dbReference>
<dbReference type="EMBL" id="CP002213">
    <property type="protein sequence ID" value="AKA44320.1"/>
    <property type="molecule type" value="Genomic_DNA"/>
</dbReference>
<accession>A0A0D5ZC16</accession>
<gene>
    <name evidence="2" type="ORF">PPSC2_22800</name>
</gene>